<dbReference type="Gene3D" id="3.10.180.10">
    <property type="entry name" value="2,3-Dihydroxybiphenyl 1,2-Dioxygenase, domain 1"/>
    <property type="match status" value="2"/>
</dbReference>
<dbReference type="InterPro" id="IPR037523">
    <property type="entry name" value="VOC_core"/>
</dbReference>
<evidence type="ECO:0000259" key="2">
    <source>
        <dbReference type="PROSITE" id="PS51819"/>
    </source>
</evidence>
<reference evidence="3 4" key="1">
    <citation type="submission" date="2021-03" db="EMBL/GenBank/DDBJ databases">
        <title>Tianweitania aestuarii sp. nov., isolated from a tidal flat.</title>
        <authorList>
            <person name="Park S."/>
            <person name="Yoon J.-H."/>
        </authorList>
    </citation>
    <scope>NUCLEOTIDE SEQUENCE [LARGE SCALE GENOMIC DNA]</scope>
    <source>
        <strain evidence="3 4">BSSL-BM11</strain>
    </source>
</reference>
<sequence>MTPNTAATRIAAIALGCADPLATIRLYVQTFDCQDTDTSNECRLGELRLVFDQATAPGLNAPPSNSTAFQHCAIIVSDMRAAMARLEAAPGWTPISRNGPEHLPAASGGATAFKFRDPDGHPLELLQFPADNIPEPWKRPSAGPFLGIDHSAITVSDTDEAIAFWQELGFQVTDRHWNRGPEQARMDGLNTPDAVVEVTTLMPAGGAPPHLELLCYQTPRPLLETSPNGSPFATTLHLGDAPARNGPPTDPNGHRFRLLQA</sequence>
<dbReference type="CDD" id="cd06587">
    <property type="entry name" value="VOC"/>
    <property type="match status" value="1"/>
</dbReference>
<evidence type="ECO:0000313" key="3">
    <source>
        <dbReference type="EMBL" id="MBS9721179.1"/>
    </source>
</evidence>
<dbReference type="InterPro" id="IPR051785">
    <property type="entry name" value="MMCE/EMCE_epimerase"/>
</dbReference>
<name>A0ABS5RVV2_9HYPH</name>
<dbReference type="PANTHER" id="PTHR43048">
    <property type="entry name" value="METHYLMALONYL-COA EPIMERASE"/>
    <property type="match status" value="1"/>
</dbReference>
<dbReference type="SUPFAM" id="SSF54593">
    <property type="entry name" value="Glyoxalase/Bleomycin resistance protein/Dihydroxybiphenyl dioxygenase"/>
    <property type="match status" value="2"/>
</dbReference>
<gene>
    <name evidence="3" type="ORF">JYU29_10825</name>
</gene>
<dbReference type="EMBL" id="JAFMNX010000002">
    <property type="protein sequence ID" value="MBS9721179.1"/>
    <property type="molecule type" value="Genomic_DNA"/>
</dbReference>
<protein>
    <submittedName>
        <fullName evidence="3">VOC family protein</fullName>
    </submittedName>
</protein>
<proteinExistence type="predicted"/>
<dbReference type="Pfam" id="PF00903">
    <property type="entry name" value="Glyoxalase"/>
    <property type="match status" value="1"/>
</dbReference>
<dbReference type="InterPro" id="IPR004360">
    <property type="entry name" value="Glyas_Fos-R_dOase_dom"/>
</dbReference>
<organism evidence="3 4">
    <name type="scientific">Tianweitania aestuarii</name>
    <dbReference type="NCBI Taxonomy" id="2814886"/>
    <lineage>
        <taxon>Bacteria</taxon>
        <taxon>Pseudomonadati</taxon>
        <taxon>Pseudomonadota</taxon>
        <taxon>Alphaproteobacteria</taxon>
        <taxon>Hyphomicrobiales</taxon>
        <taxon>Phyllobacteriaceae</taxon>
        <taxon>Tianweitania</taxon>
    </lineage>
</organism>
<feature type="domain" description="VOC" evidence="2">
    <location>
        <begin position="9"/>
        <end position="128"/>
    </location>
</feature>
<keyword evidence="1" id="KW-0479">Metal-binding</keyword>
<dbReference type="InterPro" id="IPR029068">
    <property type="entry name" value="Glyas_Bleomycin-R_OHBP_Dase"/>
</dbReference>
<comment type="caution">
    <text evidence="3">The sequence shown here is derived from an EMBL/GenBank/DDBJ whole genome shotgun (WGS) entry which is preliminary data.</text>
</comment>
<dbReference type="PANTHER" id="PTHR43048:SF3">
    <property type="entry name" value="METHYLMALONYL-COA EPIMERASE, MITOCHONDRIAL"/>
    <property type="match status" value="1"/>
</dbReference>
<dbReference type="Proteomes" id="UP001297272">
    <property type="component" value="Unassembled WGS sequence"/>
</dbReference>
<accession>A0ABS5RVV2</accession>
<dbReference type="RefSeq" id="WP_213984802.1">
    <property type="nucleotide sequence ID" value="NZ_JAFMNX010000002.1"/>
</dbReference>
<keyword evidence="4" id="KW-1185">Reference proteome</keyword>
<evidence type="ECO:0000313" key="4">
    <source>
        <dbReference type="Proteomes" id="UP001297272"/>
    </source>
</evidence>
<dbReference type="PROSITE" id="PS51819">
    <property type="entry name" value="VOC"/>
    <property type="match status" value="1"/>
</dbReference>
<evidence type="ECO:0000256" key="1">
    <source>
        <dbReference type="ARBA" id="ARBA00022723"/>
    </source>
</evidence>